<evidence type="ECO:0000313" key="2">
    <source>
        <dbReference type="Proteomes" id="UP000095576"/>
    </source>
</evidence>
<sequence>MNSPYEIENSYLFRGIHLMEEVNSPNVLDTLQIPK</sequence>
<protein>
    <submittedName>
        <fullName evidence="1">Uncharacterized protein</fullName>
    </submittedName>
</protein>
<proteinExistence type="predicted"/>
<reference evidence="1 2" key="1">
    <citation type="submission" date="2015-09" db="EMBL/GenBank/DDBJ databases">
        <authorList>
            <consortium name="Pathogen Informatics"/>
        </authorList>
    </citation>
    <scope>NUCLEOTIDE SEQUENCE [LARGE SCALE GENOMIC DNA]</scope>
    <source>
        <strain evidence="1 2">2789STDY5834899</strain>
    </source>
</reference>
<organism evidence="1 2">
    <name type="scientific">Bacteroides thetaiotaomicron</name>
    <dbReference type="NCBI Taxonomy" id="818"/>
    <lineage>
        <taxon>Bacteria</taxon>
        <taxon>Pseudomonadati</taxon>
        <taxon>Bacteroidota</taxon>
        <taxon>Bacteroidia</taxon>
        <taxon>Bacteroidales</taxon>
        <taxon>Bacteroidaceae</taxon>
        <taxon>Bacteroides</taxon>
    </lineage>
</organism>
<accession>A0A174QVP6</accession>
<gene>
    <name evidence="1" type="ORF">ERS852511_03097</name>
</gene>
<evidence type="ECO:0000313" key="1">
    <source>
        <dbReference type="EMBL" id="CUP74945.1"/>
    </source>
</evidence>
<dbReference type="EMBL" id="CZAP01000011">
    <property type="protein sequence ID" value="CUP74945.1"/>
    <property type="molecule type" value="Genomic_DNA"/>
</dbReference>
<name>A0A174QVP6_BACT4</name>
<dbReference type="AlphaFoldDB" id="A0A174QVP6"/>
<dbReference type="Proteomes" id="UP000095576">
    <property type="component" value="Unassembled WGS sequence"/>
</dbReference>